<gene>
    <name evidence="3" type="primary">20211671</name>
    <name evidence="2" type="ORF">HELRODRAFT_190691</name>
</gene>
<dbReference type="AlphaFoldDB" id="T1FS74"/>
<evidence type="ECO:0000313" key="3">
    <source>
        <dbReference type="EnsemblMetazoa" id="HelroP190691"/>
    </source>
</evidence>
<dbReference type="EMBL" id="KB096023">
    <property type="protein sequence ID" value="ESO09030.1"/>
    <property type="molecule type" value="Genomic_DNA"/>
</dbReference>
<keyword evidence="4" id="KW-1185">Reference proteome</keyword>
<accession>T1FS74</accession>
<organism evidence="3 4">
    <name type="scientific">Helobdella robusta</name>
    <name type="common">Californian leech</name>
    <dbReference type="NCBI Taxonomy" id="6412"/>
    <lineage>
        <taxon>Eukaryota</taxon>
        <taxon>Metazoa</taxon>
        <taxon>Spiralia</taxon>
        <taxon>Lophotrochozoa</taxon>
        <taxon>Annelida</taxon>
        <taxon>Clitellata</taxon>
        <taxon>Hirudinea</taxon>
        <taxon>Rhynchobdellida</taxon>
        <taxon>Glossiphoniidae</taxon>
        <taxon>Helobdella</taxon>
    </lineage>
</organism>
<dbReference type="InParanoid" id="T1FS74"/>
<dbReference type="EMBL" id="AMQM01003154">
    <property type="status" value="NOT_ANNOTATED_CDS"/>
    <property type="molecule type" value="Genomic_DNA"/>
</dbReference>
<reference evidence="3" key="3">
    <citation type="submission" date="2015-06" db="UniProtKB">
        <authorList>
            <consortium name="EnsemblMetazoa"/>
        </authorList>
    </citation>
    <scope>IDENTIFICATION</scope>
</reference>
<feature type="compositionally biased region" description="Polar residues" evidence="1">
    <location>
        <begin position="290"/>
        <end position="304"/>
    </location>
</feature>
<reference evidence="2 4" key="2">
    <citation type="journal article" date="2013" name="Nature">
        <title>Insights into bilaterian evolution from three spiralian genomes.</title>
        <authorList>
            <person name="Simakov O."/>
            <person name="Marletaz F."/>
            <person name="Cho S.J."/>
            <person name="Edsinger-Gonzales E."/>
            <person name="Havlak P."/>
            <person name="Hellsten U."/>
            <person name="Kuo D.H."/>
            <person name="Larsson T."/>
            <person name="Lv J."/>
            <person name="Arendt D."/>
            <person name="Savage R."/>
            <person name="Osoegawa K."/>
            <person name="de Jong P."/>
            <person name="Grimwood J."/>
            <person name="Chapman J.A."/>
            <person name="Shapiro H."/>
            <person name="Aerts A."/>
            <person name="Otillar R.P."/>
            <person name="Terry A.Y."/>
            <person name="Boore J.L."/>
            <person name="Grigoriev I.V."/>
            <person name="Lindberg D.R."/>
            <person name="Seaver E.C."/>
            <person name="Weisblat D.A."/>
            <person name="Putnam N.H."/>
            <person name="Rokhsar D.S."/>
        </authorList>
    </citation>
    <scope>NUCLEOTIDE SEQUENCE</scope>
</reference>
<reference evidence="4" key="1">
    <citation type="submission" date="2012-12" db="EMBL/GenBank/DDBJ databases">
        <authorList>
            <person name="Hellsten U."/>
            <person name="Grimwood J."/>
            <person name="Chapman J.A."/>
            <person name="Shapiro H."/>
            <person name="Aerts A."/>
            <person name="Otillar R.P."/>
            <person name="Terry A.Y."/>
            <person name="Boore J.L."/>
            <person name="Simakov O."/>
            <person name="Marletaz F."/>
            <person name="Cho S.-J."/>
            <person name="Edsinger-Gonzales E."/>
            <person name="Havlak P."/>
            <person name="Kuo D.-H."/>
            <person name="Larsson T."/>
            <person name="Lv J."/>
            <person name="Arendt D."/>
            <person name="Savage R."/>
            <person name="Osoegawa K."/>
            <person name="de Jong P."/>
            <person name="Lindberg D.R."/>
            <person name="Seaver E.C."/>
            <person name="Weisblat D.A."/>
            <person name="Putnam N.H."/>
            <person name="Grigoriev I.V."/>
            <person name="Rokhsar D.S."/>
        </authorList>
    </citation>
    <scope>NUCLEOTIDE SEQUENCE</scope>
</reference>
<dbReference type="KEGG" id="hro:HELRODRAFT_190691"/>
<dbReference type="HOGENOM" id="CLU_858618_0_0_1"/>
<dbReference type="RefSeq" id="XP_009013052.1">
    <property type="nucleotide sequence ID" value="XM_009014804.1"/>
</dbReference>
<dbReference type="CTD" id="20211671"/>
<evidence type="ECO:0000313" key="4">
    <source>
        <dbReference type="Proteomes" id="UP000015101"/>
    </source>
</evidence>
<evidence type="ECO:0000313" key="2">
    <source>
        <dbReference type="EMBL" id="ESO09030.1"/>
    </source>
</evidence>
<feature type="region of interest" description="Disordered" evidence="1">
    <location>
        <begin position="42"/>
        <end position="111"/>
    </location>
</feature>
<dbReference type="GeneID" id="20211671"/>
<dbReference type="Proteomes" id="UP000015101">
    <property type="component" value="Unassembled WGS sequence"/>
</dbReference>
<name>T1FS74_HELRO</name>
<evidence type="ECO:0000256" key="1">
    <source>
        <dbReference type="SAM" id="MobiDB-lite"/>
    </source>
</evidence>
<feature type="region of interest" description="Disordered" evidence="1">
    <location>
        <begin position="289"/>
        <end position="324"/>
    </location>
</feature>
<protein>
    <submittedName>
        <fullName evidence="2 3">Uncharacterized protein</fullName>
    </submittedName>
</protein>
<dbReference type="EnsemblMetazoa" id="HelroT190691">
    <property type="protein sequence ID" value="HelroP190691"/>
    <property type="gene ID" value="HelroG190691"/>
</dbReference>
<sequence>MNYGINVNKNNKSGIHFTEKMSYDKNANNNINKSDSNINIANKNINKSNNNINKSSNKGNKINKNINKSSNNINKNSNKNKSNNNEKSNNNINNNKNKSNNNNKNNNDINNNRWMSLINKDFKRCSFNFKNIRTSLGPKRKKCEYCDASQLIASNFARSYKNKHTVMSPSKSKCQRLHRTFFSYYLGSDNDRSVWLRDKTARPFLARRTTYIQRLRDIKNDAKEKSEMMTIVRQRLANHRPISMTICERLFPCMLPQETPCPRTYREKKLAIQKHMKRKSAALSSGLMRLSSTNGNHNLNNLQRRATPAEQRRLTVQQKLERNC</sequence>
<proteinExistence type="predicted"/>